<dbReference type="GO" id="GO:0004656">
    <property type="term" value="F:procollagen-proline 4-dioxygenase activity"/>
    <property type="evidence" value="ECO:0007669"/>
    <property type="project" value="TreeGrafter"/>
</dbReference>
<gene>
    <name evidence="4" type="ORF">KI387_026239</name>
</gene>
<dbReference type="InterPro" id="IPR045054">
    <property type="entry name" value="P4HA-like"/>
</dbReference>
<reference evidence="4 5" key="1">
    <citation type="journal article" date="2021" name="Nat. Plants">
        <title>The Taxus genome provides insights into paclitaxel biosynthesis.</title>
        <authorList>
            <person name="Xiong X."/>
            <person name="Gou J."/>
            <person name="Liao Q."/>
            <person name="Li Y."/>
            <person name="Zhou Q."/>
            <person name="Bi G."/>
            <person name="Li C."/>
            <person name="Du R."/>
            <person name="Wang X."/>
            <person name="Sun T."/>
            <person name="Guo L."/>
            <person name="Liang H."/>
            <person name="Lu P."/>
            <person name="Wu Y."/>
            <person name="Zhang Z."/>
            <person name="Ro D.K."/>
            <person name="Shang Y."/>
            <person name="Huang S."/>
            <person name="Yan J."/>
        </authorList>
    </citation>
    <scope>NUCLEOTIDE SEQUENCE [LARGE SCALE GENOMIC DNA]</scope>
    <source>
        <strain evidence="4">Ta-2019</strain>
    </source>
</reference>
<proteinExistence type="predicted"/>
<dbReference type="Gene3D" id="2.60.120.620">
    <property type="entry name" value="q2cbj1_9rhob like domain"/>
    <property type="match status" value="1"/>
</dbReference>
<evidence type="ECO:0008006" key="6">
    <source>
        <dbReference type="Google" id="ProtNLM"/>
    </source>
</evidence>
<evidence type="ECO:0000256" key="2">
    <source>
        <dbReference type="ARBA" id="ARBA00022723"/>
    </source>
</evidence>
<protein>
    <recommendedName>
        <fullName evidence="6">Prolyl 4-hydroxylase alpha subunit domain-containing protein</fullName>
    </recommendedName>
</protein>
<dbReference type="AlphaFoldDB" id="A0AA38FYB8"/>
<keyword evidence="5" id="KW-1185">Reference proteome</keyword>
<organism evidence="4 5">
    <name type="scientific">Taxus chinensis</name>
    <name type="common">Chinese yew</name>
    <name type="synonym">Taxus wallichiana var. chinensis</name>
    <dbReference type="NCBI Taxonomy" id="29808"/>
    <lineage>
        <taxon>Eukaryota</taxon>
        <taxon>Viridiplantae</taxon>
        <taxon>Streptophyta</taxon>
        <taxon>Embryophyta</taxon>
        <taxon>Tracheophyta</taxon>
        <taxon>Spermatophyta</taxon>
        <taxon>Pinopsida</taxon>
        <taxon>Pinidae</taxon>
        <taxon>Conifers II</taxon>
        <taxon>Cupressales</taxon>
        <taxon>Taxaceae</taxon>
        <taxon>Taxus</taxon>
    </lineage>
</organism>
<dbReference type="Proteomes" id="UP000824469">
    <property type="component" value="Unassembled WGS sequence"/>
</dbReference>
<feature type="non-terminal residue" evidence="4">
    <location>
        <position position="1"/>
    </location>
</feature>
<dbReference type="GO" id="GO:0046872">
    <property type="term" value="F:metal ion binding"/>
    <property type="evidence" value="ECO:0007669"/>
    <property type="project" value="UniProtKB-KW"/>
</dbReference>
<feature type="non-terminal residue" evidence="4">
    <location>
        <position position="154"/>
    </location>
</feature>
<evidence type="ECO:0000313" key="5">
    <source>
        <dbReference type="Proteomes" id="UP000824469"/>
    </source>
</evidence>
<dbReference type="OMA" id="RFYKYKV"/>
<dbReference type="EMBL" id="JAHRHJ020000006">
    <property type="protein sequence ID" value="KAH9311204.1"/>
    <property type="molecule type" value="Genomic_DNA"/>
</dbReference>
<accession>A0AA38FYB8</accession>
<comment type="caution">
    <text evidence="4">The sequence shown here is derived from an EMBL/GenBank/DDBJ whole genome shotgun (WGS) entry which is preliminary data.</text>
</comment>
<sequence length="154" mass="16990">VTDFLTPAECEAFIKSTESRGFAHQGSLGPSRGEAFRDNDRISVHDILLAEKLWKAGLCDFFSDIKVQRKSAVGLNPNIRFYKYKVGQRFGQHIDESVDLGGGNKTEYTLLIYLSGGAKCKGNKSQGNRHNSSDQPLFGGETVFYAPRKGIVAE</sequence>
<evidence type="ECO:0000313" key="4">
    <source>
        <dbReference type="EMBL" id="KAH9311204.1"/>
    </source>
</evidence>
<dbReference type="PANTHER" id="PTHR10869:SF236">
    <property type="entry name" value="PROLYL 4-HYDROXYLASE ALPHA SUBUNIT DOMAIN-CONTAINING PROTEIN"/>
    <property type="match status" value="1"/>
</dbReference>
<comment type="subcellular location">
    <subcellularLocation>
        <location evidence="1">Endoplasmic reticulum membrane</location>
    </subcellularLocation>
</comment>
<dbReference type="PANTHER" id="PTHR10869">
    <property type="entry name" value="PROLYL 4-HYDROXYLASE ALPHA SUBUNIT"/>
    <property type="match status" value="1"/>
</dbReference>
<keyword evidence="2" id="KW-0479">Metal-binding</keyword>
<evidence type="ECO:0000256" key="3">
    <source>
        <dbReference type="ARBA" id="ARBA00023004"/>
    </source>
</evidence>
<evidence type="ECO:0000256" key="1">
    <source>
        <dbReference type="ARBA" id="ARBA00004586"/>
    </source>
</evidence>
<keyword evidence="3" id="KW-0408">Iron</keyword>
<dbReference type="GO" id="GO:0005789">
    <property type="term" value="C:endoplasmic reticulum membrane"/>
    <property type="evidence" value="ECO:0007669"/>
    <property type="project" value="UniProtKB-SubCell"/>
</dbReference>
<name>A0AA38FYB8_TAXCH</name>